<proteinExistence type="inferred from homology"/>
<dbReference type="EC" id="5.4.99.-" evidence="9"/>
<evidence type="ECO:0000256" key="1">
    <source>
        <dbReference type="ARBA" id="ARBA00000381"/>
    </source>
</evidence>
<dbReference type="InterPro" id="IPR006225">
    <property type="entry name" value="PsdUridine_synth_RluC/D"/>
</dbReference>
<dbReference type="GO" id="GO:0003723">
    <property type="term" value="F:RNA binding"/>
    <property type="evidence" value="ECO:0007669"/>
    <property type="project" value="UniProtKB-KW"/>
</dbReference>
<dbReference type="InterPro" id="IPR036986">
    <property type="entry name" value="S4_RNA-bd_sf"/>
</dbReference>
<keyword evidence="4" id="KW-0698">rRNA processing</keyword>
<evidence type="ECO:0000259" key="10">
    <source>
        <dbReference type="SMART" id="SM00363"/>
    </source>
</evidence>
<name>A0A4P7BY85_9GAMM</name>
<dbReference type="PANTHER" id="PTHR21600:SF92">
    <property type="entry name" value="RIBOSOMAL LARGE SUBUNIT PSEUDOURIDINE SYNTHASE C"/>
    <property type="match status" value="1"/>
</dbReference>
<feature type="domain" description="RNA-binding S4" evidence="10">
    <location>
        <begin position="24"/>
        <end position="87"/>
    </location>
</feature>
<dbReference type="GO" id="GO:0160141">
    <property type="term" value="F:23S rRNA pseudouridine(955/2504/2580) synthase activity"/>
    <property type="evidence" value="ECO:0007669"/>
    <property type="project" value="UniProtKB-EC"/>
</dbReference>
<dbReference type="PROSITE" id="PS50889">
    <property type="entry name" value="S4"/>
    <property type="match status" value="1"/>
</dbReference>
<evidence type="ECO:0000256" key="6">
    <source>
        <dbReference type="ARBA" id="ARBA00023235"/>
    </source>
</evidence>
<dbReference type="CDD" id="cd00165">
    <property type="entry name" value="S4"/>
    <property type="match status" value="1"/>
</dbReference>
<dbReference type="Gene3D" id="3.10.290.10">
    <property type="entry name" value="RNA-binding S4 domain"/>
    <property type="match status" value="1"/>
</dbReference>
<dbReference type="InterPro" id="IPR020103">
    <property type="entry name" value="PsdUridine_synth_cat_dom_sf"/>
</dbReference>
<evidence type="ECO:0000256" key="5">
    <source>
        <dbReference type="ARBA" id="ARBA00022884"/>
    </source>
</evidence>
<dbReference type="PROSITE" id="PS01129">
    <property type="entry name" value="PSI_RLU"/>
    <property type="match status" value="1"/>
</dbReference>
<dbReference type="GO" id="GO:0000455">
    <property type="term" value="P:enzyme-directed rRNA pseudouridine synthesis"/>
    <property type="evidence" value="ECO:0007669"/>
    <property type="project" value="UniProtKB-ARBA"/>
</dbReference>
<evidence type="ECO:0000313" key="11">
    <source>
        <dbReference type="EMBL" id="QBQ53402.1"/>
    </source>
</evidence>
<evidence type="ECO:0000256" key="4">
    <source>
        <dbReference type="ARBA" id="ARBA00022552"/>
    </source>
</evidence>
<dbReference type="NCBIfam" id="NF008249">
    <property type="entry name" value="PRK11025.1"/>
    <property type="match status" value="1"/>
</dbReference>
<organism evidence="11 12">
    <name type="scientific">Nitrosococcus wardiae</name>
    <dbReference type="NCBI Taxonomy" id="1814290"/>
    <lineage>
        <taxon>Bacteria</taxon>
        <taxon>Pseudomonadati</taxon>
        <taxon>Pseudomonadota</taxon>
        <taxon>Gammaproteobacteria</taxon>
        <taxon>Chromatiales</taxon>
        <taxon>Chromatiaceae</taxon>
        <taxon>Nitrosococcus</taxon>
    </lineage>
</organism>
<gene>
    <name evidence="11" type="primary">rluC</name>
    <name evidence="11" type="ORF">E3U44_01940</name>
</gene>
<dbReference type="Proteomes" id="UP000294325">
    <property type="component" value="Chromosome"/>
</dbReference>
<dbReference type="EMBL" id="CP038033">
    <property type="protein sequence ID" value="QBQ53402.1"/>
    <property type="molecule type" value="Genomic_DNA"/>
</dbReference>
<dbReference type="NCBIfam" id="TIGR00005">
    <property type="entry name" value="rluA_subfam"/>
    <property type="match status" value="1"/>
</dbReference>
<dbReference type="CDD" id="cd02869">
    <property type="entry name" value="PseudoU_synth_RluA_like"/>
    <property type="match status" value="1"/>
</dbReference>
<dbReference type="InterPro" id="IPR006145">
    <property type="entry name" value="PsdUridine_synth_RsuA/RluA"/>
</dbReference>
<dbReference type="SMART" id="SM00363">
    <property type="entry name" value="S4"/>
    <property type="match status" value="1"/>
</dbReference>
<reference evidence="11 12" key="1">
    <citation type="submission" date="2019-03" db="EMBL/GenBank/DDBJ databases">
        <title>The genome sequence of Nitrosococcus wardiae strain D1FHST reveals the archetypal metabolic capacity of ammonia-oxidizing Gammaproteobacteria.</title>
        <authorList>
            <person name="Wang L."/>
            <person name="Lim C.K."/>
            <person name="Hanson T.E."/>
            <person name="Dang H."/>
            <person name="Klotz M.G."/>
        </authorList>
    </citation>
    <scope>NUCLEOTIDE SEQUENCE [LARGE SCALE GENOMIC DNA]</scope>
    <source>
        <strain evidence="11 12">D1FHS</strain>
    </source>
</reference>
<dbReference type="KEGG" id="nwr:E3U44_01940"/>
<dbReference type="InterPro" id="IPR006224">
    <property type="entry name" value="PsdUridine_synth_RluA-like_CS"/>
</dbReference>
<evidence type="ECO:0000256" key="2">
    <source>
        <dbReference type="ARBA" id="ARBA00002876"/>
    </source>
</evidence>
<dbReference type="InterPro" id="IPR002942">
    <property type="entry name" value="S4_RNA-bd"/>
</dbReference>
<feature type="active site" evidence="7">
    <location>
        <position position="147"/>
    </location>
</feature>
<dbReference type="RefSeq" id="WP_134356417.1">
    <property type="nucleotide sequence ID" value="NZ_CP038033.1"/>
</dbReference>
<dbReference type="Pfam" id="PF01479">
    <property type="entry name" value="S4"/>
    <property type="match status" value="1"/>
</dbReference>
<evidence type="ECO:0000313" key="12">
    <source>
        <dbReference type="Proteomes" id="UP000294325"/>
    </source>
</evidence>
<sequence>MNSKEQSLAPRVRLVEIQLEQAGQRIDNFLLSQLKGVPKSRIYRCLRRGEVRVNKSRVASSYRLKQGDQVRIPPLRVSHPAVKEPVAPSLLHLIGNSLLYEDRHLLILNKPAGIAVHSGSSVSYGVIEVLRRLRPEAPFLELVHRLDRETSGCLMVAKTRSTLLALQSMQREQLIHKHYLALVKGSWPKNIRQVNLPLLKNILQSGERVVKVSATGKPASSHFHPKQPHKEATLMEITLETGRTHQIRVHAAHLGHPLGGDEKYGDPAFNKWLRNLGLRRLFLHADQLSFTLPKGEKLLKIAAPLPEELSTVLTACAHKILN</sequence>
<dbReference type="PANTHER" id="PTHR21600">
    <property type="entry name" value="MITOCHONDRIAL RNA PSEUDOURIDINE SYNTHASE"/>
    <property type="match status" value="1"/>
</dbReference>
<evidence type="ECO:0000256" key="9">
    <source>
        <dbReference type="RuleBase" id="RU362028"/>
    </source>
</evidence>
<comment type="similarity">
    <text evidence="3 9">Belongs to the pseudouridine synthase RluA family.</text>
</comment>
<comment type="function">
    <text evidence="2">Responsible for synthesis of pseudouridine from uracil at positions 955, 2504 and 2580 in 23S ribosomal RNA.</text>
</comment>
<evidence type="ECO:0000256" key="3">
    <source>
        <dbReference type="ARBA" id="ARBA00010876"/>
    </source>
</evidence>
<keyword evidence="12" id="KW-1185">Reference proteome</keyword>
<dbReference type="SUPFAM" id="SSF55120">
    <property type="entry name" value="Pseudouridine synthase"/>
    <property type="match status" value="1"/>
</dbReference>
<evidence type="ECO:0000256" key="7">
    <source>
        <dbReference type="PIRSR" id="PIRSR606225-1"/>
    </source>
</evidence>
<dbReference type="OrthoDB" id="9807829at2"/>
<protein>
    <recommendedName>
        <fullName evidence="9">Pseudouridine synthase</fullName>
        <ecNumber evidence="9">5.4.99.-</ecNumber>
    </recommendedName>
</protein>
<dbReference type="SUPFAM" id="SSF55174">
    <property type="entry name" value="Alpha-L RNA-binding motif"/>
    <property type="match status" value="1"/>
</dbReference>
<comment type="catalytic activity">
    <reaction evidence="1">
        <text>uridine(955/2504/2580) in 23S rRNA = pseudouridine(955/2504/2580) in 23S rRNA</text>
        <dbReference type="Rhea" id="RHEA:42528"/>
        <dbReference type="Rhea" id="RHEA-COMP:10099"/>
        <dbReference type="Rhea" id="RHEA-COMP:10100"/>
        <dbReference type="ChEBI" id="CHEBI:65314"/>
        <dbReference type="ChEBI" id="CHEBI:65315"/>
        <dbReference type="EC" id="5.4.99.24"/>
    </reaction>
</comment>
<keyword evidence="5 8" id="KW-0694">RNA-binding</keyword>
<comment type="catalytic activity">
    <reaction evidence="9">
        <text>a uridine in RNA = a pseudouridine in RNA</text>
        <dbReference type="Rhea" id="RHEA:48348"/>
        <dbReference type="Rhea" id="RHEA-COMP:12068"/>
        <dbReference type="Rhea" id="RHEA-COMP:12069"/>
        <dbReference type="ChEBI" id="CHEBI:65314"/>
        <dbReference type="ChEBI" id="CHEBI:65315"/>
    </reaction>
</comment>
<dbReference type="InterPro" id="IPR050188">
    <property type="entry name" value="RluA_PseudoU_synthase"/>
</dbReference>
<evidence type="ECO:0000256" key="8">
    <source>
        <dbReference type="PROSITE-ProRule" id="PRU00182"/>
    </source>
</evidence>
<dbReference type="Pfam" id="PF00849">
    <property type="entry name" value="PseudoU_synth_2"/>
    <property type="match status" value="1"/>
</dbReference>
<dbReference type="AlphaFoldDB" id="A0A4P7BY85"/>
<dbReference type="Gene3D" id="3.30.2350.10">
    <property type="entry name" value="Pseudouridine synthase"/>
    <property type="match status" value="1"/>
</dbReference>
<accession>A0A4P7BY85</accession>
<keyword evidence="6 9" id="KW-0413">Isomerase</keyword>